<dbReference type="InterPro" id="IPR011467">
    <property type="entry name" value="DUF1573"/>
</dbReference>
<reference evidence="1" key="1">
    <citation type="submission" date="2022-08" db="EMBL/GenBank/DDBJ databases">
        <title>Genome Sequencing of Bacteroides fragilis Group Isolates with Nanopore Technology.</title>
        <authorList>
            <person name="Tisza M.J."/>
            <person name="Smith D."/>
            <person name="Dekker J.P."/>
        </authorList>
    </citation>
    <scope>NUCLEOTIDE SEQUENCE</scope>
    <source>
        <strain evidence="1">BFG-351</strain>
    </source>
</reference>
<dbReference type="Gene3D" id="2.60.40.10">
    <property type="entry name" value="Immunoglobulins"/>
    <property type="match status" value="1"/>
</dbReference>
<accession>A0AAW5NTI1</accession>
<dbReference type="AlphaFoldDB" id="A0AAW5NTI1"/>
<comment type="caution">
    <text evidence="1">The sequence shown here is derived from an EMBL/GenBank/DDBJ whole genome shotgun (WGS) entry which is preliminary data.</text>
</comment>
<name>A0AAW5NTI1_9BACE</name>
<gene>
    <name evidence="1" type="ORF">NXW97_06205</name>
</gene>
<evidence type="ECO:0000313" key="2">
    <source>
        <dbReference type="Proteomes" id="UP001204548"/>
    </source>
</evidence>
<dbReference type="EMBL" id="JANUTS010000001">
    <property type="protein sequence ID" value="MCS2791605.1"/>
    <property type="molecule type" value="Genomic_DNA"/>
</dbReference>
<dbReference type="PANTHER" id="PTHR37833">
    <property type="entry name" value="LIPOPROTEIN-RELATED"/>
    <property type="match status" value="1"/>
</dbReference>
<protein>
    <submittedName>
        <fullName evidence="1">DUF1573 domain-containing protein</fullName>
    </submittedName>
</protein>
<sequence>MKKCILLFFLLLLLACQDKKYFRDFIDVSDAIIYGCEVSKPSLLCLIDDNDKILSIKNCDTLVANFVCYMLHDPMKTDVGKIVHPSEYPIYVILERDSIVSILSSEEMKKELGKEDRRALKDRLLRSKYDGNNDIAYLNVLLKLYAYLSNQNSNSVIELSYLDSLINKHNKFYGKYLLAQLYKDLDVKNADEMYSDLWVNSTKNDMEEYPEEFIDIMKCKDHLVLVNKEDILFGCTEYDFGIISPNKEVTCTFSFTNNSSNRFIIHNVITTCGCTVPVWNRKPIAPNARDSISVKFKSNYTGVSQKTIIIEGNCKQKIELKIRASICN</sequence>
<proteinExistence type="predicted"/>
<dbReference type="RefSeq" id="WP_010536249.1">
    <property type="nucleotide sequence ID" value="NZ_CABMFH010000003.1"/>
</dbReference>
<dbReference type="PANTHER" id="PTHR37833:SF1">
    <property type="entry name" value="SIGNAL PEPTIDE PROTEIN"/>
    <property type="match status" value="1"/>
</dbReference>
<dbReference type="Proteomes" id="UP001204548">
    <property type="component" value="Unassembled WGS sequence"/>
</dbReference>
<evidence type="ECO:0000313" key="1">
    <source>
        <dbReference type="EMBL" id="MCS2791605.1"/>
    </source>
</evidence>
<dbReference type="PROSITE" id="PS51257">
    <property type="entry name" value="PROKAR_LIPOPROTEIN"/>
    <property type="match status" value="1"/>
</dbReference>
<organism evidence="1 2">
    <name type="scientific">Bacteroides faecis</name>
    <dbReference type="NCBI Taxonomy" id="674529"/>
    <lineage>
        <taxon>Bacteria</taxon>
        <taxon>Pseudomonadati</taxon>
        <taxon>Bacteroidota</taxon>
        <taxon>Bacteroidia</taxon>
        <taxon>Bacteroidales</taxon>
        <taxon>Bacteroidaceae</taxon>
        <taxon>Bacteroides</taxon>
    </lineage>
</organism>
<dbReference type="InterPro" id="IPR013783">
    <property type="entry name" value="Ig-like_fold"/>
</dbReference>
<dbReference type="Pfam" id="PF07610">
    <property type="entry name" value="DUF1573"/>
    <property type="match status" value="1"/>
</dbReference>